<dbReference type="SMART" id="SM00382">
    <property type="entry name" value="AAA"/>
    <property type="match status" value="1"/>
</dbReference>
<reference evidence="6 7" key="1">
    <citation type="submission" date="2024-03" db="EMBL/GenBank/DDBJ databases">
        <title>Genome-scale model development and genomic sequencing of the oleaginous clade Lipomyces.</title>
        <authorList>
            <consortium name="Lawrence Berkeley National Laboratory"/>
            <person name="Czajka J.J."/>
            <person name="Han Y."/>
            <person name="Kim J."/>
            <person name="Mondo S.J."/>
            <person name="Hofstad B.A."/>
            <person name="Robles A."/>
            <person name="Haridas S."/>
            <person name="Riley R."/>
            <person name="LaButti K."/>
            <person name="Pangilinan J."/>
            <person name="Andreopoulos W."/>
            <person name="Lipzen A."/>
            <person name="Yan J."/>
            <person name="Wang M."/>
            <person name="Ng V."/>
            <person name="Grigoriev I.V."/>
            <person name="Spatafora J.W."/>
            <person name="Magnuson J.K."/>
            <person name="Baker S.E."/>
            <person name="Pomraning K.R."/>
        </authorList>
    </citation>
    <scope>NUCLEOTIDE SEQUENCE [LARGE SCALE GENOMIC DNA]</scope>
    <source>
        <strain evidence="6 7">Phaff 52-87</strain>
    </source>
</reference>
<protein>
    <submittedName>
        <fullName evidence="6">P-loop containing nucleoside triphosphate hydrolase protein</fullName>
    </submittedName>
</protein>
<feature type="domain" description="AAA+ ATPase" evidence="4">
    <location>
        <begin position="220"/>
        <end position="374"/>
    </location>
</feature>
<name>A0ABR1F015_9ASCO</name>
<evidence type="ECO:0000313" key="7">
    <source>
        <dbReference type="Proteomes" id="UP001498771"/>
    </source>
</evidence>
<accession>A0ABR1F015</accession>
<keyword evidence="7" id="KW-1185">Reference proteome</keyword>
<sequence length="591" mass="64375">MQLATARRLSLRAPASLSAVTATHAHRQRSTRPHTSLSLDEQCSRPLRLYSTRDRSGEGFSNTYSPGGNPSGPLFNRPPSPNASGSISSPPYAPYSALDDGLGERGSAGGGGGASGRGAYGGGRFSSIKGGSVLSPRAIKKHLDDYVIGQDRAKTVISVAVFNHYLRAQSIEDRRMRIRKEFDSRLRRDAAPFQHPLFTEERDAMMRESSADDESEPTLEKTNVLLLGPTGSGKTLLMQSVAKSLDVPFAMVDCTALTQAGYIGDDADICIQRLMANCDYDVEKAEFGIVVLDECDKLAKPARQGVFATKDIAGEGVQQALLQMLEGSNITVKRSTGNMSQGKETFVVNTTNILFVLSGAFVGLDEIIGERIGKKQSLGFRTPGADLQPPKSTDEIAKDKATILNHVQTEDLTRFGMIPELIGRIPLVSPLLPLSESDMIRIITEPKNAILKQYEHSFRMFGVELKFTTPAMQALARLALKQGTGARGLKSIMARLLLNVNYELPESSIKYVLVTEAVVESFASSGNNEGSVKPLYFSRGEQYRFINELTSENERSAKVSEMTDAEAGESGEEMFIEHQDESGMRRVGFVE</sequence>
<dbReference type="PANTHER" id="PTHR48102">
    <property type="entry name" value="ATP-DEPENDENT CLP PROTEASE ATP-BINDING SUBUNIT CLPX-LIKE, MITOCHONDRIAL-RELATED"/>
    <property type="match status" value="1"/>
</dbReference>
<dbReference type="InterPro" id="IPR003959">
    <property type="entry name" value="ATPase_AAA_core"/>
</dbReference>
<dbReference type="RefSeq" id="XP_064766165.1">
    <property type="nucleotide sequence ID" value="XM_064910705.1"/>
</dbReference>
<evidence type="ECO:0000256" key="3">
    <source>
        <dbReference type="SAM" id="MobiDB-lite"/>
    </source>
</evidence>
<evidence type="ECO:0000259" key="5">
    <source>
        <dbReference type="SMART" id="SM01086"/>
    </source>
</evidence>
<comment type="caution">
    <text evidence="6">The sequence shown here is derived from an EMBL/GenBank/DDBJ whole genome shotgun (WGS) entry which is preliminary data.</text>
</comment>
<dbReference type="Pfam" id="PF10431">
    <property type="entry name" value="ClpB_D2-small"/>
    <property type="match status" value="1"/>
</dbReference>
<dbReference type="NCBIfam" id="NF003745">
    <property type="entry name" value="PRK05342.1"/>
    <property type="match status" value="1"/>
</dbReference>
<feature type="region of interest" description="Disordered" evidence="3">
    <location>
        <begin position="17"/>
        <end position="115"/>
    </location>
</feature>
<proteinExistence type="predicted"/>
<keyword evidence="2" id="KW-0067">ATP-binding</keyword>
<dbReference type="Pfam" id="PF07724">
    <property type="entry name" value="AAA_2"/>
    <property type="match status" value="1"/>
</dbReference>
<feature type="domain" description="Clp ATPase C-terminal" evidence="5">
    <location>
        <begin position="434"/>
        <end position="519"/>
    </location>
</feature>
<keyword evidence="6" id="KW-0378">Hydrolase</keyword>
<gene>
    <name evidence="6" type="ORF">BZA70DRAFT_251191</name>
</gene>
<dbReference type="InterPro" id="IPR027417">
    <property type="entry name" value="P-loop_NTPase"/>
</dbReference>
<evidence type="ECO:0000256" key="2">
    <source>
        <dbReference type="ARBA" id="ARBA00022840"/>
    </source>
</evidence>
<evidence type="ECO:0000256" key="1">
    <source>
        <dbReference type="ARBA" id="ARBA00022741"/>
    </source>
</evidence>
<dbReference type="InterPro" id="IPR003593">
    <property type="entry name" value="AAA+_ATPase"/>
</dbReference>
<dbReference type="SMART" id="SM01086">
    <property type="entry name" value="ClpB_D2-small"/>
    <property type="match status" value="1"/>
</dbReference>
<feature type="compositionally biased region" description="Low complexity" evidence="3">
    <location>
        <begin position="83"/>
        <end position="97"/>
    </location>
</feature>
<evidence type="ECO:0000313" key="6">
    <source>
        <dbReference type="EMBL" id="KAK7203132.1"/>
    </source>
</evidence>
<keyword evidence="1" id="KW-0547">Nucleotide-binding</keyword>
<dbReference type="PANTHER" id="PTHR48102:SF7">
    <property type="entry name" value="ATP-DEPENDENT CLP PROTEASE ATP-BINDING SUBUNIT CLPX-LIKE, MITOCHONDRIAL"/>
    <property type="match status" value="1"/>
</dbReference>
<dbReference type="GO" id="GO:0016787">
    <property type="term" value="F:hydrolase activity"/>
    <property type="evidence" value="ECO:0007669"/>
    <property type="project" value="UniProtKB-KW"/>
</dbReference>
<evidence type="ECO:0000259" key="4">
    <source>
        <dbReference type="SMART" id="SM00382"/>
    </source>
</evidence>
<dbReference type="InterPro" id="IPR050052">
    <property type="entry name" value="ATP-dep_Clp_protease_ClpX"/>
</dbReference>
<organism evidence="6 7">
    <name type="scientific">Myxozyma melibiosi</name>
    <dbReference type="NCBI Taxonomy" id="54550"/>
    <lineage>
        <taxon>Eukaryota</taxon>
        <taxon>Fungi</taxon>
        <taxon>Dikarya</taxon>
        <taxon>Ascomycota</taxon>
        <taxon>Saccharomycotina</taxon>
        <taxon>Lipomycetes</taxon>
        <taxon>Lipomycetales</taxon>
        <taxon>Lipomycetaceae</taxon>
        <taxon>Myxozyma</taxon>
    </lineage>
</organism>
<feature type="compositionally biased region" description="Polar residues" evidence="3">
    <location>
        <begin position="59"/>
        <end position="68"/>
    </location>
</feature>
<dbReference type="InterPro" id="IPR019489">
    <property type="entry name" value="Clp_ATPase_C"/>
</dbReference>
<dbReference type="Gene3D" id="3.40.50.300">
    <property type="entry name" value="P-loop containing nucleotide triphosphate hydrolases"/>
    <property type="match status" value="1"/>
</dbReference>
<dbReference type="Gene3D" id="1.10.8.60">
    <property type="match status" value="1"/>
</dbReference>
<dbReference type="EMBL" id="JBBJBU010000013">
    <property type="protein sequence ID" value="KAK7203132.1"/>
    <property type="molecule type" value="Genomic_DNA"/>
</dbReference>
<dbReference type="GeneID" id="90036217"/>
<dbReference type="SUPFAM" id="SSF52540">
    <property type="entry name" value="P-loop containing nucleoside triphosphate hydrolases"/>
    <property type="match status" value="1"/>
</dbReference>
<dbReference type="Proteomes" id="UP001498771">
    <property type="component" value="Unassembled WGS sequence"/>
</dbReference>
<feature type="compositionally biased region" description="Gly residues" evidence="3">
    <location>
        <begin position="104"/>
        <end position="115"/>
    </location>
</feature>